<feature type="transmembrane region" description="Helical" evidence="9">
    <location>
        <begin position="273"/>
        <end position="295"/>
    </location>
</feature>
<dbReference type="SUPFAM" id="SSF52540">
    <property type="entry name" value="P-loop containing nucleoside triphosphate hydrolases"/>
    <property type="match status" value="2"/>
</dbReference>
<evidence type="ECO:0000313" key="12">
    <source>
        <dbReference type="EMBL" id="CAD9695119.1"/>
    </source>
</evidence>
<feature type="transmembrane region" description="Helical" evidence="9">
    <location>
        <begin position="169"/>
        <end position="189"/>
    </location>
</feature>
<evidence type="ECO:0000256" key="9">
    <source>
        <dbReference type="SAM" id="Phobius"/>
    </source>
</evidence>
<dbReference type="GO" id="GO:0015421">
    <property type="term" value="F:ABC-type oligopeptide transporter activity"/>
    <property type="evidence" value="ECO:0007669"/>
    <property type="project" value="TreeGrafter"/>
</dbReference>
<evidence type="ECO:0000259" key="11">
    <source>
        <dbReference type="PROSITE" id="PS50929"/>
    </source>
</evidence>
<keyword evidence="4" id="KW-0547">Nucleotide-binding</keyword>
<name>A0A7S2SBB4_9STRA</name>
<feature type="transmembrane region" description="Helical" evidence="9">
    <location>
        <begin position="48"/>
        <end position="76"/>
    </location>
</feature>
<dbReference type="InterPro" id="IPR027417">
    <property type="entry name" value="P-loop_NTPase"/>
</dbReference>
<feature type="compositionally biased region" description="Basic and acidic residues" evidence="8">
    <location>
        <begin position="1"/>
        <end position="12"/>
    </location>
</feature>
<dbReference type="InterPro" id="IPR003593">
    <property type="entry name" value="AAA+_ATPase"/>
</dbReference>
<feature type="transmembrane region" description="Helical" evidence="9">
    <location>
        <begin position="374"/>
        <end position="399"/>
    </location>
</feature>
<feature type="domain" description="ABC transporter" evidence="10">
    <location>
        <begin position="1061"/>
        <end position="1303"/>
    </location>
</feature>
<proteinExistence type="inferred from homology"/>
<dbReference type="PROSITE" id="PS50929">
    <property type="entry name" value="ABC_TM1F"/>
    <property type="match status" value="2"/>
</dbReference>
<evidence type="ECO:0000256" key="3">
    <source>
        <dbReference type="ARBA" id="ARBA00022692"/>
    </source>
</evidence>
<comment type="subcellular location">
    <subcellularLocation>
        <location evidence="1">Membrane</location>
        <topology evidence="1">Multi-pass membrane protein</topology>
    </subcellularLocation>
</comment>
<keyword evidence="6 9" id="KW-1133">Transmembrane helix</keyword>
<dbReference type="InterPro" id="IPR017871">
    <property type="entry name" value="ABC_transporter-like_CS"/>
</dbReference>
<evidence type="ECO:0000256" key="8">
    <source>
        <dbReference type="SAM" id="MobiDB-lite"/>
    </source>
</evidence>
<dbReference type="SMART" id="SM00382">
    <property type="entry name" value="AAA"/>
    <property type="match status" value="2"/>
</dbReference>
<dbReference type="Gene3D" id="3.40.50.300">
    <property type="entry name" value="P-loop containing nucleotide triphosphate hydrolases"/>
    <property type="match status" value="2"/>
</dbReference>
<dbReference type="Pfam" id="PF00664">
    <property type="entry name" value="ABC_membrane"/>
    <property type="match status" value="2"/>
</dbReference>
<dbReference type="EMBL" id="HBHK01019562">
    <property type="protein sequence ID" value="CAD9695119.1"/>
    <property type="molecule type" value="Transcribed_RNA"/>
</dbReference>
<feature type="transmembrane region" description="Helical" evidence="9">
    <location>
        <begin position="782"/>
        <end position="804"/>
    </location>
</feature>
<keyword evidence="7 9" id="KW-0472">Membrane</keyword>
<dbReference type="CDD" id="cd18578">
    <property type="entry name" value="ABC_6TM_Pgp_ABCB1_D2_like"/>
    <property type="match status" value="1"/>
</dbReference>
<feature type="domain" description="ABC transmembrane type-1" evidence="11">
    <location>
        <begin position="52"/>
        <end position="300"/>
    </location>
</feature>
<evidence type="ECO:0000256" key="2">
    <source>
        <dbReference type="ARBA" id="ARBA00007577"/>
    </source>
</evidence>
<protein>
    <submittedName>
        <fullName evidence="12">Uncharacterized protein</fullName>
    </submittedName>
</protein>
<sequence length="1304" mass="142255">MAEKNTLEEIDKTAQQAGPEEDSGENEEIGLAPVSVAGLFRYYSGNDFALVVLGTVGGLVNGASMPVFSILLGNLYNEMQGPDVDIMDVGTKYSLWLVYLAIVTFVFSTIQMGCFTLTSEKLVIRIRKEYLQSVLRQDISWFDSRKNGELSAKLAENTVLVRDGVGTKLGSLVHTFGQFAAGFVIAFIYNWKMALVMAATSPLMGIAGHFMAMAMSNAGKVEMEAYAAAGGVAEEGFGMIRTVASLGLEKRLTETYNRLLQNAERFGRKKHRALGLGMGFSLLIYFLIIGVAFWFGGFLVKTSREDAASSHPPLGSADSRCNLTTYITPATGIELGCPSYGFPYTFNSMADVCACSLCNCGCYFTDDCVLGGDIMVVFFAGLVGSFAIGLATPSISALITARVAAAQLFAVIDRVPEIVDRGSSGEKPESIQGKIELRDVEFAYPSRPDAPIFTKLNLTLNPGETVALVGGSGSGKSTVTQLIQRFYDPLSGSVLIDGRDIKSLDLPWLRDQIALVGQEPVLFATSIEDNIRYGCRDGQTVTREDVEQAVRSANAYEFVEAFPDGLDTRIGDHGGLSGGQKQRVAIARAIIRDPSILILDEATSALDNTSERVVQSALDDLMKQKKRTTLVIAHRLSTVRHADRIVVMGDHGVVEEGTHDELLQIPNGHYSALVQSAKHSSSPHLTLDTEASLDVAGTSSSRVDPAAVVHVEGQDSASSKRSIPLSRLFKYCMDEKWSFIPAFLGSIVMGAFPPVLGILIANISTVYYLPTLDMMVDKVNEFTLAFVYCSVLVGLGQFLQLFFFGRIGESMTMKIRRELFQNLLRQDITFFDKSSTGALSGQLSSDAALVKASISDRFGLIVQIFSTLVVGLVITMIYGWKLGLVMMFLLPALVFSGMYEMFAMKGYAQEDEEALRGAASVLTESINGIRTVTAFALRNKVITLYDECLAAPSKLALKRGLTGGVCYGASTGVMYLVFAVGFYYGSYLMTHDQMSFDDFTKVFFTILEMGIEMGLAMAMASDIARGSAAVDSVFAVLDRESAVDPFDETGMKEENQTCGDIVFSNVSFAYPTRRNAMVLDNFSLTIKHNSTVALVGQSGSGKSTMINFLERFYDPLTGVVQYHGMNVKNINTKWLREQIGFVQQEPQLFDTTIFENIAYGLPESSVPVTQEQVEEAARAANAHEFIMSFPDAYQTMCGRGGKKLSGGQKQRVCLARCIIRNPKLLLLDEATSALDNTSERVVQTAIDKMMEDRSRTTIVIAHRLSTIQNADMICVVDHGSIVEMGSHQQLMANLEGVYYKMYNK</sequence>
<organism evidence="12">
    <name type="scientific">Mucochytrium quahogii</name>
    <dbReference type="NCBI Taxonomy" id="96639"/>
    <lineage>
        <taxon>Eukaryota</taxon>
        <taxon>Sar</taxon>
        <taxon>Stramenopiles</taxon>
        <taxon>Bigyra</taxon>
        <taxon>Labyrinthulomycetes</taxon>
        <taxon>Thraustochytrida</taxon>
        <taxon>Thraustochytriidae</taxon>
        <taxon>Mucochytrium</taxon>
    </lineage>
</organism>
<dbReference type="GO" id="GO:0090374">
    <property type="term" value="P:oligopeptide export from mitochondrion"/>
    <property type="evidence" value="ECO:0007669"/>
    <property type="project" value="TreeGrafter"/>
</dbReference>
<feature type="region of interest" description="Disordered" evidence="8">
    <location>
        <begin position="1"/>
        <end position="27"/>
    </location>
</feature>
<gene>
    <name evidence="12" type="ORF">QSP1433_LOCUS12379</name>
</gene>
<dbReference type="GO" id="GO:0005524">
    <property type="term" value="F:ATP binding"/>
    <property type="evidence" value="ECO:0007669"/>
    <property type="project" value="UniProtKB-KW"/>
</dbReference>
<evidence type="ECO:0000259" key="10">
    <source>
        <dbReference type="PROSITE" id="PS50893"/>
    </source>
</evidence>
<feature type="transmembrane region" description="Helical" evidence="9">
    <location>
        <begin position="195"/>
        <end position="214"/>
    </location>
</feature>
<feature type="transmembrane region" description="Helical" evidence="9">
    <location>
        <begin position="884"/>
        <end position="902"/>
    </location>
</feature>
<evidence type="ECO:0000256" key="4">
    <source>
        <dbReference type="ARBA" id="ARBA00022741"/>
    </source>
</evidence>
<dbReference type="InterPro" id="IPR003439">
    <property type="entry name" value="ABC_transporter-like_ATP-bd"/>
</dbReference>
<evidence type="ECO:0000256" key="1">
    <source>
        <dbReference type="ARBA" id="ARBA00004141"/>
    </source>
</evidence>
<dbReference type="GO" id="GO:0005743">
    <property type="term" value="C:mitochondrial inner membrane"/>
    <property type="evidence" value="ECO:0007669"/>
    <property type="project" value="TreeGrafter"/>
</dbReference>
<dbReference type="Gene3D" id="1.20.1560.10">
    <property type="entry name" value="ABC transporter type 1, transmembrane domain"/>
    <property type="match status" value="2"/>
</dbReference>
<dbReference type="Pfam" id="PF00005">
    <property type="entry name" value="ABC_tran"/>
    <property type="match status" value="2"/>
</dbReference>
<dbReference type="InterPro" id="IPR036640">
    <property type="entry name" value="ABC1_TM_sf"/>
</dbReference>
<dbReference type="PROSITE" id="PS50893">
    <property type="entry name" value="ABC_TRANSPORTER_2"/>
    <property type="match status" value="2"/>
</dbReference>
<dbReference type="PANTHER" id="PTHR43394:SF1">
    <property type="entry name" value="ATP-BINDING CASSETTE SUB-FAMILY B MEMBER 10, MITOCHONDRIAL"/>
    <property type="match status" value="1"/>
</dbReference>
<dbReference type="SUPFAM" id="SSF90123">
    <property type="entry name" value="ABC transporter transmembrane region"/>
    <property type="match status" value="2"/>
</dbReference>
<dbReference type="InterPro" id="IPR039421">
    <property type="entry name" value="Type_1_exporter"/>
</dbReference>
<dbReference type="GO" id="GO:0016887">
    <property type="term" value="F:ATP hydrolysis activity"/>
    <property type="evidence" value="ECO:0007669"/>
    <property type="project" value="InterPro"/>
</dbReference>
<dbReference type="InterPro" id="IPR011527">
    <property type="entry name" value="ABC1_TM_dom"/>
</dbReference>
<feature type="domain" description="ABC transmembrane type-1" evidence="11">
    <location>
        <begin position="742"/>
        <end position="1025"/>
    </location>
</feature>
<evidence type="ECO:0000256" key="7">
    <source>
        <dbReference type="ARBA" id="ARBA00023136"/>
    </source>
</evidence>
<evidence type="ECO:0000256" key="6">
    <source>
        <dbReference type="ARBA" id="ARBA00022989"/>
    </source>
</evidence>
<feature type="transmembrane region" description="Helical" evidence="9">
    <location>
        <begin position="964"/>
        <end position="985"/>
    </location>
</feature>
<evidence type="ECO:0000256" key="5">
    <source>
        <dbReference type="ARBA" id="ARBA00022840"/>
    </source>
</evidence>
<dbReference type="FunFam" id="3.40.50.300:FF:000251">
    <property type="entry name" value="ABC transporter B family member 19"/>
    <property type="match status" value="2"/>
</dbReference>
<dbReference type="PROSITE" id="PS00211">
    <property type="entry name" value="ABC_TRANSPORTER_1"/>
    <property type="match status" value="2"/>
</dbReference>
<reference evidence="12" key="1">
    <citation type="submission" date="2021-01" db="EMBL/GenBank/DDBJ databases">
        <authorList>
            <person name="Corre E."/>
            <person name="Pelletier E."/>
            <person name="Niang G."/>
            <person name="Scheremetjew M."/>
            <person name="Finn R."/>
            <person name="Kale V."/>
            <person name="Holt S."/>
            <person name="Cochrane G."/>
            <person name="Meng A."/>
            <person name="Brown T."/>
            <person name="Cohen L."/>
        </authorList>
    </citation>
    <scope>NUCLEOTIDE SEQUENCE</scope>
    <source>
        <strain evidence="12">NY070348D</strain>
    </source>
</reference>
<keyword evidence="3 9" id="KW-0812">Transmembrane</keyword>
<keyword evidence="5" id="KW-0067">ATP-binding</keyword>
<comment type="similarity">
    <text evidence="2">Belongs to the ABC transporter superfamily. ABCB family. Multidrug resistance exporter (TC 3.A.1.201) subfamily.</text>
</comment>
<dbReference type="CDD" id="cd03249">
    <property type="entry name" value="ABC_MTABC3_MDL1_MDL2"/>
    <property type="match status" value="2"/>
</dbReference>
<dbReference type="PANTHER" id="PTHR43394">
    <property type="entry name" value="ATP-DEPENDENT PERMEASE MDL1, MITOCHONDRIAL"/>
    <property type="match status" value="1"/>
</dbReference>
<feature type="transmembrane region" description="Helical" evidence="9">
    <location>
        <begin position="96"/>
        <end position="118"/>
    </location>
</feature>
<feature type="domain" description="ABC transporter" evidence="10">
    <location>
        <begin position="435"/>
        <end position="675"/>
    </location>
</feature>
<dbReference type="CDD" id="cd18577">
    <property type="entry name" value="ABC_6TM_Pgp_ABCB1_D1_like"/>
    <property type="match status" value="1"/>
</dbReference>
<feature type="transmembrane region" description="Helical" evidence="9">
    <location>
        <begin position="737"/>
        <end position="770"/>
    </location>
</feature>
<feature type="transmembrane region" description="Helical" evidence="9">
    <location>
        <begin position="858"/>
        <end position="878"/>
    </location>
</feature>
<accession>A0A7S2SBB4</accession>